<evidence type="ECO:0000313" key="5">
    <source>
        <dbReference type="Proteomes" id="UP001597118"/>
    </source>
</evidence>
<gene>
    <name evidence="4" type="ORF">ACFSAH_19050</name>
</gene>
<dbReference type="PANTHER" id="PTHR43046">
    <property type="entry name" value="GDP-MANNOSE MANNOSYL HYDROLASE"/>
    <property type="match status" value="1"/>
</dbReference>
<sequence>MDKFNVRVYGLLINEAGEILLTDEEIKGYKFTKFPGGGLELGEGTIDGLKREFLEECQLNIEVIEHYYTTDFFVKSLFSDEQLLSIYYKVKPAESLNIKIAIQPFDFEGQQTENKQSFRWCGVNSLSTNDLTFPVDKYVLELLKESGR</sequence>
<keyword evidence="5" id="KW-1185">Reference proteome</keyword>
<organism evidence="4 5">
    <name type="scientific">Pseudopedobacter beijingensis</name>
    <dbReference type="NCBI Taxonomy" id="1207056"/>
    <lineage>
        <taxon>Bacteria</taxon>
        <taxon>Pseudomonadati</taxon>
        <taxon>Bacteroidota</taxon>
        <taxon>Sphingobacteriia</taxon>
        <taxon>Sphingobacteriales</taxon>
        <taxon>Sphingobacteriaceae</taxon>
        <taxon>Pseudopedobacter</taxon>
    </lineage>
</organism>
<dbReference type="InterPro" id="IPR015797">
    <property type="entry name" value="NUDIX_hydrolase-like_dom_sf"/>
</dbReference>
<evidence type="ECO:0000313" key="4">
    <source>
        <dbReference type="EMBL" id="MFD1631977.1"/>
    </source>
</evidence>
<dbReference type="InterPro" id="IPR000086">
    <property type="entry name" value="NUDIX_hydrolase_dom"/>
</dbReference>
<keyword evidence="2" id="KW-0378">Hydrolase</keyword>
<dbReference type="EMBL" id="JBHUDG010000051">
    <property type="protein sequence ID" value="MFD1631977.1"/>
    <property type="molecule type" value="Genomic_DNA"/>
</dbReference>
<reference evidence="5" key="1">
    <citation type="journal article" date="2019" name="Int. J. Syst. Evol. Microbiol.">
        <title>The Global Catalogue of Microorganisms (GCM) 10K type strain sequencing project: providing services to taxonomists for standard genome sequencing and annotation.</title>
        <authorList>
            <consortium name="The Broad Institute Genomics Platform"/>
            <consortium name="The Broad Institute Genome Sequencing Center for Infectious Disease"/>
            <person name="Wu L."/>
            <person name="Ma J."/>
        </authorList>
    </citation>
    <scope>NUCLEOTIDE SEQUENCE [LARGE SCALE GENOMIC DNA]</scope>
    <source>
        <strain evidence="5">CCUG 53762</strain>
    </source>
</reference>
<feature type="domain" description="Nudix hydrolase" evidence="3">
    <location>
        <begin position="5"/>
        <end position="137"/>
    </location>
</feature>
<dbReference type="Pfam" id="PF00293">
    <property type="entry name" value="NUDIX"/>
    <property type="match status" value="1"/>
</dbReference>
<comment type="cofactor">
    <cofactor evidence="1">
        <name>Mg(2+)</name>
        <dbReference type="ChEBI" id="CHEBI:18420"/>
    </cofactor>
</comment>
<evidence type="ECO:0000256" key="2">
    <source>
        <dbReference type="ARBA" id="ARBA00022801"/>
    </source>
</evidence>
<dbReference type="Gene3D" id="3.90.79.10">
    <property type="entry name" value="Nucleoside Triphosphate Pyrophosphohydrolase"/>
    <property type="match status" value="1"/>
</dbReference>
<protein>
    <submittedName>
        <fullName evidence="4">NUDIX domain-containing protein</fullName>
    </submittedName>
</protein>
<dbReference type="Proteomes" id="UP001597118">
    <property type="component" value="Unassembled WGS sequence"/>
</dbReference>
<evidence type="ECO:0000259" key="3">
    <source>
        <dbReference type="Pfam" id="PF00293"/>
    </source>
</evidence>
<dbReference type="SUPFAM" id="SSF55811">
    <property type="entry name" value="Nudix"/>
    <property type="match status" value="1"/>
</dbReference>
<accession>A0ABW4IHZ4</accession>
<proteinExistence type="predicted"/>
<name>A0ABW4IHZ4_9SPHI</name>
<dbReference type="PANTHER" id="PTHR43046:SF14">
    <property type="entry name" value="MUTT_NUDIX FAMILY PROTEIN"/>
    <property type="match status" value="1"/>
</dbReference>
<evidence type="ECO:0000256" key="1">
    <source>
        <dbReference type="ARBA" id="ARBA00001946"/>
    </source>
</evidence>
<comment type="caution">
    <text evidence="4">The sequence shown here is derived from an EMBL/GenBank/DDBJ whole genome shotgun (WGS) entry which is preliminary data.</text>
</comment>
<dbReference type="RefSeq" id="WP_379664299.1">
    <property type="nucleotide sequence ID" value="NZ_JBHUDG010000051.1"/>
</dbReference>